<dbReference type="EMBL" id="BLWC01000001">
    <property type="protein sequence ID" value="GFM98097.1"/>
    <property type="molecule type" value="Genomic_DNA"/>
</dbReference>
<proteinExistence type="predicted"/>
<gene>
    <name evidence="1" type="ORF">Sfulv_29080</name>
</gene>
<organism evidence="1 2">
    <name type="scientific">Streptomyces fulvorobeus</name>
    <dbReference type="NCBI Taxonomy" id="284028"/>
    <lineage>
        <taxon>Bacteria</taxon>
        <taxon>Bacillati</taxon>
        <taxon>Actinomycetota</taxon>
        <taxon>Actinomycetes</taxon>
        <taxon>Kitasatosporales</taxon>
        <taxon>Streptomycetaceae</taxon>
        <taxon>Streptomyces</taxon>
    </lineage>
</organism>
<protein>
    <submittedName>
        <fullName evidence="1">Uncharacterized protein</fullName>
    </submittedName>
</protein>
<evidence type="ECO:0000313" key="2">
    <source>
        <dbReference type="Proteomes" id="UP000498980"/>
    </source>
</evidence>
<sequence length="72" mass="7572">MAGFATRRDEQGDPLAVDVTQLHGEAPGQCVVTADDHVSGHGGALGLLREWGHETQHALLLGVRSGRSVIFA</sequence>
<reference evidence="1 2" key="1">
    <citation type="submission" date="2020-05" db="EMBL/GenBank/DDBJ databases">
        <title>Whole genome shotgun sequence of Streptomyces fulvorobeus NBRC 15897.</title>
        <authorList>
            <person name="Komaki H."/>
            <person name="Tamura T."/>
        </authorList>
    </citation>
    <scope>NUCLEOTIDE SEQUENCE [LARGE SCALE GENOMIC DNA]</scope>
    <source>
        <strain evidence="1 2">NBRC 15897</strain>
    </source>
</reference>
<evidence type="ECO:0000313" key="1">
    <source>
        <dbReference type="EMBL" id="GFM98097.1"/>
    </source>
</evidence>
<accession>A0A7J0C7F1</accession>
<keyword evidence="2" id="KW-1185">Reference proteome</keyword>
<name>A0A7J0C7F1_9ACTN</name>
<dbReference type="Proteomes" id="UP000498980">
    <property type="component" value="Unassembled WGS sequence"/>
</dbReference>
<dbReference type="AlphaFoldDB" id="A0A7J0C7F1"/>
<comment type="caution">
    <text evidence="1">The sequence shown here is derived from an EMBL/GenBank/DDBJ whole genome shotgun (WGS) entry which is preliminary data.</text>
</comment>